<evidence type="ECO:0000313" key="2">
    <source>
        <dbReference type="EMBL" id="KAK7363913.1"/>
    </source>
</evidence>
<evidence type="ECO:0000313" key="3">
    <source>
        <dbReference type="Proteomes" id="UP001367508"/>
    </source>
</evidence>
<dbReference type="NCBIfam" id="TIGR01640">
    <property type="entry name" value="F_box_assoc_1"/>
    <property type="match status" value="1"/>
</dbReference>
<dbReference type="EMBL" id="JAYMYQ010000001">
    <property type="protein sequence ID" value="KAK7363913.1"/>
    <property type="molecule type" value="Genomic_DNA"/>
</dbReference>
<dbReference type="Pfam" id="PF00646">
    <property type="entry name" value="F-box"/>
    <property type="match status" value="1"/>
</dbReference>
<evidence type="ECO:0000259" key="1">
    <source>
        <dbReference type="PROSITE" id="PS50181"/>
    </source>
</evidence>
<dbReference type="Proteomes" id="UP001367508">
    <property type="component" value="Unassembled WGS sequence"/>
</dbReference>
<dbReference type="InterPro" id="IPR050796">
    <property type="entry name" value="SCF_F-box_component"/>
</dbReference>
<dbReference type="InterPro" id="IPR001810">
    <property type="entry name" value="F-box_dom"/>
</dbReference>
<reference evidence="2 3" key="1">
    <citation type="submission" date="2024-01" db="EMBL/GenBank/DDBJ databases">
        <title>The genomes of 5 underutilized Papilionoideae crops provide insights into root nodulation and disease resistanc.</title>
        <authorList>
            <person name="Jiang F."/>
        </authorList>
    </citation>
    <scope>NUCLEOTIDE SEQUENCE [LARGE SCALE GENOMIC DNA]</scope>
    <source>
        <strain evidence="2">LVBAO_FW01</strain>
        <tissue evidence="2">Leaves</tissue>
    </source>
</reference>
<dbReference type="PANTHER" id="PTHR31672">
    <property type="entry name" value="BNACNNG10540D PROTEIN"/>
    <property type="match status" value="1"/>
</dbReference>
<dbReference type="InterPro" id="IPR006527">
    <property type="entry name" value="F-box-assoc_dom_typ1"/>
</dbReference>
<dbReference type="SUPFAM" id="SSF81383">
    <property type="entry name" value="F-box domain"/>
    <property type="match status" value="1"/>
</dbReference>
<dbReference type="InterPro" id="IPR036047">
    <property type="entry name" value="F-box-like_dom_sf"/>
</dbReference>
<keyword evidence="3" id="KW-1185">Reference proteome</keyword>
<dbReference type="PROSITE" id="PS50181">
    <property type="entry name" value="FBOX"/>
    <property type="match status" value="1"/>
</dbReference>
<feature type="domain" description="F-box" evidence="1">
    <location>
        <begin position="14"/>
        <end position="59"/>
    </location>
</feature>
<dbReference type="PANTHER" id="PTHR31672:SF13">
    <property type="entry name" value="F-BOX PROTEIN CPR30-LIKE"/>
    <property type="match status" value="1"/>
</dbReference>
<dbReference type="Pfam" id="PF07734">
    <property type="entry name" value="FBA_1"/>
    <property type="match status" value="1"/>
</dbReference>
<dbReference type="Gene3D" id="1.20.1280.50">
    <property type="match status" value="1"/>
</dbReference>
<gene>
    <name evidence="2" type="ORF">VNO77_06075</name>
</gene>
<dbReference type="SMART" id="SM00256">
    <property type="entry name" value="FBOX"/>
    <property type="match status" value="1"/>
</dbReference>
<name>A0AAN9N4M7_CANGL</name>
<dbReference type="InterPro" id="IPR017451">
    <property type="entry name" value="F-box-assoc_interact_dom"/>
</dbReference>
<dbReference type="AlphaFoldDB" id="A0AAN9N4M7"/>
<sequence>MEKREKKGELGLPHLHMLDFPLHILCDIILKLPPRSVIRCASVCTTFRDIVNDPSFRQLYFSRSPTSCVVLTDHHRLTSIDCCAQEKLARSPPSSCIACFSSSSSSASTSSLSGIDPNLNLNQPNLGRQKGSRFIQLQVHMKLVNSSHGLVCLRSHYLYYVCNPLFGEILALPPPPTVDYLRFAAFGFDPVSKQYKLVQIVPRGDQLVAELYQLGQDTWRVIENASSARLNSAFDPSLNGALHWITHSTRVEELISSFDIHTEKFKWVAPPSQFNSEYLNHVFGLSVGVLKDRLCLCYVNRGACFETWFMDEYGVQASWTRAFSIDIHSYCGLRLGDKHRPIGFTSSGDMWLKVESDSDTNSHSLVSYSAQKRLFRHIEIGGISFPPRDLQAAPHVFTFVSLKDFVHPSNQRLRLQILTPNKHYSYHNHMPSDPVIPMHQYL</sequence>
<organism evidence="2 3">
    <name type="scientific">Canavalia gladiata</name>
    <name type="common">Sword bean</name>
    <name type="synonym">Dolichos gladiatus</name>
    <dbReference type="NCBI Taxonomy" id="3824"/>
    <lineage>
        <taxon>Eukaryota</taxon>
        <taxon>Viridiplantae</taxon>
        <taxon>Streptophyta</taxon>
        <taxon>Embryophyta</taxon>
        <taxon>Tracheophyta</taxon>
        <taxon>Spermatophyta</taxon>
        <taxon>Magnoliopsida</taxon>
        <taxon>eudicotyledons</taxon>
        <taxon>Gunneridae</taxon>
        <taxon>Pentapetalae</taxon>
        <taxon>rosids</taxon>
        <taxon>fabids</taxon>
        <taxon>Fabales</taxon>
        <taxon>Fabaceae</taxon>
        <taxon>Papilionoideae</taxon>
        <taxon>50 kb inversion clade</taxon>
        <taxon>NPAAA clade</taxon>
        <taxon>indigoferoid/millettioid clade</taxon>
        <taxon>Phaseoleae</taxon>
        <taxon>Canavalia</taxon>
    </lineage>
</organism>
<proteinExistence type="predicted"/>
<protein>
    <recommendedName>
        <fullName evidence="1">F-box domain-containing protein</fullName>
    </recommendedName>
</protein>
<accession>A0AAN9N4M7</accession>
<comment type="caution">
    <text evidence="2">The sequence shown here is derived from an EMBL/GenBank/DDBJ whole genome shotgun (WGS) entry which is preliminary data.</text>
</comment>